<dbReference type="Proteomes" id="UP000053091">
    <property type="component" value="Unassembled WGS sequence"/>
</dbReference>
<dbReference type="PANTHER" id="PTHR12526">
    <property type="entry name" value="GLYCOSYLTRANSFERASE"/>
    <property type="match status" value="1"/>
</dbReference>
<name>A0A0S7C0R6_9BACT</name>
<organism evidence="1">
    <name type="scientific">Lentimicrobium saccharophilum</name>
    <dbReference type="NCBI Taxonomy" id="1678841"/>
    <lineage>
        <taxon>Bacteria</taxon>
        <taxon>Pseudomonadati</taxon>
        <taxon>Bacteroidota</taxon>
        <taxon>Bacteroidia</taxon>
        <taxon>Bacteroidales</taxon>
        <taxon>Lentimicrobiaceae</taxon>
        <taxon>Lentimicrobium</taxon>
    </lineage>
</organism>
<dbReference type="OrthoDB" id="9771846at2"/>
<accession>A0A0S7C0R6</accession>
<sequence>MEQARKKVVIIGSAYPLRGGLSNFNERLGEEFLAEGWDVILYTFSLQYPSFLFPGKTQLSSESYKGNLNIKVAVNSINPINWIRVGRELKHLKPNLVVIKFWIPFMAPCLGTIARIVRKNGITKVVTIIDNIIPHEKRPGDRLLAKYFTGSIDGFVAMSRKVLNDISLFDTYKPRIFTPHPIYDNFGKSVSTEEAVKLLNLDPSYHYILFFGFIRDYKGLDILIKAMSNPEIANLRIKLLVAGEFYSEPQTYLDLIQEYDVENSIILSNDFIPDSEVFKYFSVCDLVVQPYKSATQSGVTQIAYHFDKPMVITNVGGLEEFVPNGKVGFVVNPLPEEVADAIVRFYKNDLGDLFLRNIRIEKNKYSWNYFLNNIRSLFNL</sequence>
<dbReference type="EMBL" id="DF968183">
    <property type="protein sequence ID" value="GAP44359.1"/>
    <property type="molecule type" value="Genomic_DNA"/>
</dbReference>
<evidence type="ECO:0000313" key="2">
    <source>
        <dbReference type="Proteomes" id="UP000053091"/>
    </source>
</evidence>
<proteinExistence type="predicted"/>
<gene>
    <name evidence="1" type="ORF">TBC1_12163</name>
</gene>
<keyword evidence="1" id="KW-0808">Transferase</keyword>
<evidence type="ECO:0000313" key="1">
    <source>
        <dbReference type="EMBL" id="GAP44359.1"/>
    </source>
</evidence>
<dbReference type="RefSeq" id="WP_062043510.1">
    <property type="nucleotide sequence ID" value="NZ_DF968183.1"/>
</dbReference>
<dbReference type="SUPFAM" id="SSF53756">
    <property type="entry name" value="UDP-Glycosyltransferase/glycogen phosphorylase"/>
    <property type="match status" value="1"/>
</dbReference>
<dbReference type="STRING" id="1678841.TBC1_12163"/>
<dbReference type="Gene3D" id="3.40.50.2000">
    <property type="entry name" value="Glycogen Phosphorylase B"/>
    <property type="match status" value="2"/>
</dbReference>
<keyword evidence="2" id="KW-1185">Reference proteome</keyword>
<reference evidence="1" key="1">
    <citation type="journal article" date="2015" name="Genome Announc.">
        <title>Draft Genome Sequence of Bacteroidales Strain TBC1, a Novel Isolate from a Methanogenic Wastewater Treatment System.</title>
        <authorList>
            <person name="Tourlousse D.M."/>
            <person name="Matsuura N."/>
            <person name="Sun L."/>
            <person name="Toyonaga M."/>
            <person name="Kuroda K."/>
            <person name="Ohashi A."/>
            <person name="Cruz R."/>
            <person name="Yamaguchi T."/>
            <person name="Sekiguchi Y."/>
        </authorList>
    </citation>
    <scope>NUCLEOTIDE SEQUENCE [LARGE SCALE GENOMIC DNA]</scope>
    <source>
        <strain evidence="1">TBC1</strain>
    </source>
</reference>
<dbReference type="AlphaFoldDB" id="A0A0S7C0R6"/>
<protein>
    <submittedName>
        <fullName evidence="1">Glycosyltransferase</fullName>
    </submittedName>
</protein>
<dbReference type="PATRIC" id="fig|1678841.3.peg.2840"/>
<dbReference type="GO" id="GO:0016740">
    <property type="term" value="F:transferase activity"/>
    <property type="evidence" value="ECO:0007669"/>
    <property type="project" value="UniProtKB-KW"/>
</dbReference>
<dbReference type="Pfam" id="PF13692">
    <property type="entry name" value="Glyco_trans_1_4"/>
    <property type="match status" value="1"/>
</dbReference>